<dbReference type="AlphaFoldDB" id="A0A0G0W650"/>
<comment type="similarity">
    <text evidence="1">Belongs to the phD/YefM antitoxin family.</text>
</comment>
<gene>
    <name evidence="2" type="ORF">UU24_C0004G0023</name>
</gene>
<accession>A0A0G0W650</accession>
<evidence type="ECO:0000313" key="2">
    <source>
        <dbReference type="EMBL" id="KKR79685.1"/>
    </source>
</evidence>
<dbReference type="InterPro" id="IPR036165">
    <property type="entry name" value="YefM-like_sf"/>
</dbReference>
<evidence type="ECO:0000256" key="1">
    <source>
        <dbReference type="ARBA" id="ARBA00009981"/>
    </source>
</evidence>
<dbReference type="Gene3D" id="3.40.1620.10">
    <property type="entry name" value="YefM-like domain"/>
    <property type="match status" value="1"/>
</dbReference>
<protein>
    <recommendedName>
        <fullName evidence="4">Antitoxin</fullName>
    </recommendedName>
</protein>
<dbReference type="SUPFAM" id="SSF143120">
    <property type="entry name" value="YefM-like"/>
    <property type="match status" value="1"/>
</dbReference>
<organism evidence="2 3">
    <name type="scientific">Candidatus Nomurabacteria bacterium GW2011_GWA2_40_9</name>
    <dbReference type="NCBI Taxonomy" id="1618734"/>
    <lineage>
        <taxon>Bacteria</taxon>
        <taxon>Candidatus Nomuraibacteriota</taxon>
    </lineage>
</organism>
<dbReference type="Proteomes" id="UP000034749">
    <property type="component" value="Unassembled WGS sequence"/>
</dbReference>
<evidence type="ECO:0008006" key="4">
    <source>
        <dbReference type="Google" id="ProtNLM"/>
    </source>
</evidence>
<evidence type="ECO:0000313" key="3">
    <source>
        <dbReference type="Proteomes" id="UP000034749"/>
    </source>
</evidence>
<sequence>MYMKTISITNTRKNIKVLVDRVKYHGESFAIGRRNSIDAVVIAFPSNYNKDVNDITNINANSKSFNFLKSEPEIYNISDLKKIYA</sequence>
<dbReference type="EMBL" id="LBZW01000004">
    <property type="protein sequence ID" value="KKR79685.1"/>
    <property type="molecule type" value="Genomic_DNA"/>
</dbReference>
<comment type="caution">
    <text evidence="2">The sequence shown here is derived from an EMBL/GenBank/DDBJ whole genome shotgun (WGS) entry which is preliminary data.</text>
</comment>
<proteinExistence type="inferred from homology"/>
<reference evidence="2 3" key="1">
    <citation type="journal article" date="2015" name="Nature">
        <title>rRNA introns, odd ribosomes, and small enigmatic genomes across a large radiation of phyla.</title>
        <authorList>
            <person name="Brown C.T."/>
            <person name="Hug L.A."/>
            <person name="Thomas B.C."/>
            <person name="Sharon I."/>
            <person name="Castelle C.J."/>
            <person name="Singh A."/>
            <person name="Wilkins M.J."/>
            <person name="Williams K.H."/>
            <person name="Banfield J.F."/>
        </authorList>
    </citation>
    <scope>NUCLEOTIDE SEQUENCE [LARGE SCALE GENOMIC DNA]</scope>
</reference>
<name>A0A0G0W650_9BACT</name>